<keyword evidence="12" id="KW-1185">Reference proteome</keyword>
<evidence type="ECO:0000256" key="5">
    <source>
        <dbReference type="ARBA" id="ARBA00023065"/>
    </source>
</evidence>
<dbReference type="PRINTS" id="PR01463">
    <property type="entry name" value="EAGCHANLFMLY"/>
</dbReference>
<evidence type="ECO:0000313" key="11">
    <source>
        <dbReference type="EMBL" id="MBS9722016.1"/>
    </source>
</evidence>
<gene>
    <name evidence="11" type="ORF">JYU29_15090</name>
</gene>
<evidence type="ECO:0000256" key="8">
    <source>
        <dbReference type="SAM" id="MobiDB-lite"/>
    </source>
</evidence>
<keyword evidence="2" id="KW-0813">Transport</keyword>
<evidence type="ECO:0000313" key="12">
    <source>
        <dbReference type="Proteomes" id="UP001297272"/>
    </source>
</evidence>
<evidence type="ECO:0000256" key="7">
    <source>
        <dbReference type="ARBA" id="ARBA00023303"/>
    </source>
</evidence>
<dbReference type="PANTHER" id="PTHR11537:SF254">
    <property type="entry name" value="POTASSIUM VOLTAGE-GATED CHANNEL PROTEIN SHAB"/>
    <property type="match status" value="1"/>
</dbReference>
<dbReference type="RefSeq" id="WP_213985678.1">
    <property type="nucleotide sequence ID" value="NZ_JAFMNX010000004.1"/>
</dbReference>
<dbReference type="PANTHER" id="PTHR11537">
    <property type="entry name" value="VOLTAGE-GATED POTASSIUM CHANNEL"/>
    <property type="match status" value="1"/>
</dbReference>
<evidence type="ECO:0000256" key="6">
    <source>
        <dbReference type="ARBA" id="ARBA00023136"/>
    </source>
</evidence>
<feature type="domain" description="Potassium channel" evidence="10">
    <location>
        <begin position="187"/>
        <end position="259"/>
    </location>
</feature>
<feature type="transmembrane region" description="Helical" evidence="9">
    <location>
        <begin position="127"/>
        <end position="149"/>
    </location>
</feature>
<feature type="transmembrane region" description="Helical" evidence="9">
    <location>
        <begin position="69"/>
        <end position="88"/>
    </location>
</feature>
<proteinExistence type="predicted"/>
<dbReference type="Proteomes" id="UP001297272">
    <property type="component" value="Unassembled WGS sequence"/>
</dbReference>
<sequence>MIEASSHNDDKGDLARDESSLAQHEPSVATILQEERDHRQSDDLNRPKWRTELRNLYVGTDKRASRFQWAIASVDLVIVAFFIFSPVLQDTQAFLWIDYAVALLLILDLGARALAAQHPMHWLRRPVVWVDLIVLATLLAPLWLVNLGFLRILRLWTLSQNDLFWRSLRTRGYGEWEDVGRAAINLVTCLFLITGFVFTVFAHPGSGMEGWVDALYFSVATVTTTGFGDITLPGTLGKLTSIVTMIVGISLFVRLAQALFRPYKVSFRCPRCALLRHEPDAVHCKACGHLLAIPDTGEG</sequence>
<feature type="transmembrane region" description="Helical" evidence="9">
    <location>
        <begin position="94"/>
        <end position="115"/>
    </location>
</feature>
<evidence type="ECO:0000256" key="3">
    <source>
        <dbReference type="ARBA" id="ARBA00022692"/>
    </source>
</evidence>
<feature type="compositionally biased region" description="Basic and acidic residues" evidence="8">
    <location>
        <begin position="33"/>
        <end position="44"/>
    </location>
</feature>
<dbReference type="Gene3D" id="1.10.287.70">
    <property type="match status" value="1"/>
</dbReference>
<reference evidence="11 12" key="1">
    <citation type="submission" date="2021-03" db="EMBL/GenBank/DDBJ databases">
        <title>Tianweitania aestuarii sp. nov., isolated from a tidal flat.</title>
        <authorList>
            <person name="Park S."/>
            <person name="Yoon J.-H."/>
        </authorList>
    </citation>
    <scope>NUCLEOTIDE SEQUENCE [LARGE SCALE GENOMIC DNA]</scope>
    <source>
        <strain evidence="11 12">BSSL-BM11</strain>
    </source>
</reference>
<keyword evidence="7 11" id="KW-0407">Ion channel</keyword>
<organism evidence="11 12">
    <name type="scientific">Tianweitania aestuarii</name>
    <dbReference type="NCBI Taxonomy" id="2814886"/>
    <lineage>
        <taxon>Bacteria</taxon>
        <taxon>Pseudomonadati</taxon>
        <taxon>Pseudomonadota</taxon>
        <taxon>Alphaproteobacteria</taxon>
        <taxon>Hyphomicrobiales</taxon>
        <taxon>Phyllobacteriaceae</taxon>
        <taxon>Tianweitania</taxon>
    </lineage>
</organism>
<evidence type="ECO:0000256" key="2">
    <source>
        <dbReference type="ARBA" id="ARBA00022448"/>
    </source>
</evidence>
<comment type="caution">
    <text evidence="11">The sequence shown here is derived from an EMBL/GenBank/DDBJ whole genome shotgun (WGS) entry which is preliminary data.</text>
</comment>
<keyword evidence="5" id="KW-0406">Ion transport</keyword>
<accession>A0ABS5RY89</accession>
<protein>
    <submittedName>
        <fullName evidence="11">Potassium channel family protein</fullName>
    </submittedName>
</protein>
<comment type="subcellular location">
    <subcellularLocation>
        <location evidence="1">Membrane</location>
        <topology evidence="1">Multi-pass membrane protein</topology>
    </subcellularLocation>
</comment>
<dbReference type="InterPro" id="IPR003938">
    <property type="entry name" value="K_chnl_volt-dep_EAG/ELK/ERG"/>
</dbReference>
<dbReference type="InterPro" id="IPR028325">
    <property type="entry name" value="VG_K_chnl"/>
</dbReference>
<dbReference type="EMBL" id="JAFMNX010000004">
    <property type="protein sequence ID" value="MBS9722016.1"/>
    <property type="molecule type" value="Genomic_DNA"/>
</dbReference>
<feature type="transmembrane region" description="Helical" evidence="9">
    <location>
        <begin position="182"/>
        <end position="202"/>
    </location>
</feature>
<dbReference type="Pfam" id="PF07885">
    <property type="entry name" value="Ion_trans_2"/>
    <property type="match status" value="1"/>
</dbReference>
<keyword evidence="6 9" id="KW-0472">Membrane</keyword>
<dbReference type="GO" id="GO:0034220">
    <property type="term" value="P:monoatomic ion transmembrane transport"/>
    <property type="evidence" value="ECO:0007669"/>
    <property type="project" value="UniProtKB-KW"/>
</dbReference>
<feature type="compositionally biased region" description="Basic and acidic residues" evidence="8">
    <location>
        <begin position="1"/>
        <end position="19"/>
    </location>
</feature>
<feature type="transmembrane region" description="Helical" evidence="9">
    <location>
        <begin position="239"/>
        <end position="260"/>
    </location>
</feature>
<keyword evidence="4 9" id="KW-1133">Transmembrane helix</keyword>
<name>A0ABS5RY89_9HYPH</name>
<dbReference type="SUPFAM" id="SSF81324">
    <property type="entry name" value="Voltage-gated potassium channels"/>
    <property type="match status" value="1"/>
</dbReference>
<dbReference type="InterPro" id="IPR013099">
    <property type="entry name" value="K_chnl_dom"/>
</dbReference>
<evidence type="ECO:0000256" key="4">
    <source>
        <dbReference type="ARBA" id="ARBA00022989"/>
    </source>
</evidence>
<feature type="region of interest" description="Disordered" evidence="8">
    <location>
        <begin position="1"/>
        <end position="44"/>
    </location>
</feature>
<evidence type="ECO:0000259" key="10">
    <source>
        <dbReference type="Pfam" id="PF07885"/>
    </source>
</evidence>
<evidence type="ECO:0000256" key="1">
    <source>
        <dbReference type="ARBA" id="ARBA00004141"/>
    </source>
</evidence>
<evidence type="ECO:0000256" key="9">
    <source>
        <dbReference type="SAM" id="Phobius"/>
    </source>
</evidence>
<keyword evidence="3 9" id="KW-0812">Transmembrane</keyword>